<evidence type="ECO:0000313" key="15">
    <source>
        <dbReference type="EMBL" id="GIY15601.1"/>
    </source>
</evidence>
<keyword evidence="5" id="KW-0677">Repeat</keyword>
<dbReference type="GO" id="GO:0035282">
    <property type="term" value="P:segmentation"/>
    <property type="evidence" value="ECO:0007669"/>
    <property type="project" value="UniProtKB-KW"/>
</dbReference>
<dbReference type="Pfam" id="PF00096">
    <property type="entry name" value="zf-C2H2"/>
    <property type="match status" value="1"/>
</dbReference>
<keyword evidence="16" id="KW-1185">Reference proteome</keyword>
<evidence type="ECO:0000256" key="3">
    <source>
        <dbReference type="ARBA" id="ARBA00022492"/>
    </source>
</evidence>
<dbReference type="InterPro" id="IPR013087">
    <property type="entry name" value="Znf_C2H2_type"/>
</dbReference>
<evidence type="ECO:0000256" key="2">
    <source>
        <dbReference type="ARBA" id="ARBA00006991"/>
    </source>
</evidence>
<dbReference type="FunFam" id="3.30.160.60:FF:002343">
    <property type="entry name" value="Zinc finger protein 33A"/>
    <property type="match status" value="1"/>
</dbReference>
<feature type="compositionally biased region" description="Basic residues" evidence="13">
    <location>
        <begin position="115"/>
        <end position="125"/>
    </location>
</feature>
<proteinExistence type="inferred from homology"/>
<keyword evidence="9" id="KW-0539">Nucleus</keyword>
<dbReference type="GO" id="GO:0008270">
    <property type="term" value="F:zinc ion binding"/>
    <property type="evidence" value="ECO:0007669"/>
    <property type="project" value="UniProtKB-KW"/>
</dbReference>
<evidence type="ECO:0000259" key="14">
    <source>
        <dbReference type="PROSITE" id="PS50157"/>
    </source>
</evidence>
<evidence type="ECO:0000256" key="6">
    <source>
        <dbReference type="ARBA" id="ARBA00022771"/>
    </source>
</evidence>
<protein>
    <recommendedName>
        <fullName evidence="10">Protein krueppel</fullName>
    </recommendedName>
</protein>
<dbReference type="InterPro" id="IPR036236">
    <property type="entry name" value="Znf_C2H2_sf"/>
</dbReference>
<keyword evidence="4" id="KW-0479">Metal-binding</keyword>
<dbReference type="EMBL" id="BPLQ01005552">
    <property type="protein sequence ID" value="GIY15601.1"/>
    <property type="molecule type" value="Genomic_DNA"/>
</dbReference>
<dbReference type="GO" id="GO:0005634">
    <property type="term" value="C:nucleus"/>
    <property type="evidence" value="ECO:0007669"/>
    <property type="project" value="UniProtKB-SubCell"/>
</dbReference>
<name>A0AAV4R3K7_9ARAC</name>
<dbReference type="SMART" id="SM00355">
    <property type="entry name" value="ZnF_C2H2"/>
    <property type="match status" value="4"/>
</dbReference>
<keyword evidence="3" id="KW-0302">Gap protein</keyword>
<evidence type="ECO:0000256" key="8">
    <source>
        <dbReference type="ARBA" id="ARBA00023125"/>
    </source>
</evidence>
<dbReference type="GO" id="GO:0006355">
    <property type="term" value="P:regulation of DNA-templated transcription"/>
    <property type="evidence" value="ECO:0007669"/>
    <property type="project" value="UniProtKB-ARBA"/>
</dbReference>
<evidence type="ECO:0000256" key="12">
    <source>
        <dbReference type="PROSITE-ProRule" id="PRU00042"/>
    </source>
</evidence>
<keyword evidence="7" id="KW-0862">Zinc</keyword>
<organism evidence="15 16">
    <name type="scientific">Caerostris darwini</name>
    <dbReference type="NCBI Taxonomy" id="1538125"/>
    <lineage>
        <taxon>Eukaryota</taxon>
        <taxon>Metazoa</taxon>
        <taxon>Ecdysozoa</taxon>
        <taxon>Arthropoda</taxon>
        <taxon>Chelicerata</taxon>
        <taxon>Arachnida</taxon>
        <taxon>Araneae</taxon>
        <taxon>Araneomorphae</taxon>
        <taxon>Entelegynae</taxon>
        <taxon>Araneoidea</taxon>
        <taxon>Araneidae</taxon>
        <taxon>Caerostris</taxon>
    </lineage>
</organism>
<evidence type="ECO:0000313" key="16">
    <source>
        <dbReference type="Proteomes" id="UP001054837"/>
    </source>
</evidence>
<keyword evidence="6 12" id="KW-0863">Zinc-finger</keyword>
<evidence type="ECO:0000256" key="13">
    <source>
        <dbReference type="SAM" id="MobiDB-lite"/>
    </source>
</evidence>
<sequence>MSSPRDRTPNVSAEYFFKALELRPVRRVAATVDNSVDNDESKICTPKPTDDPSDLQTAATISVSHNECPQMENSNTSASVSSGRLNAKDLNDITVSSGRTTVVLPHSSNGSGKTSKTKGTVKKSSVRKPIVPVHYVVTNLGLRRVSNKNVAEMIDFAHYGSFHVIPVSSQTRVVQSSSWGSGGISTMVSSYGQPVQVQHNTPSNIASTDTVSAPISAPSTSRTVPVSRKSRRKSLCEICGKIVVRLKEHMRVHSGERPFKCSFCGKAFSKSCNRKDHEFAHTGEKPYSCKTCDKRFSRSSSLTIHNRIHSGERPYPCVVCSKRFICNYKLKLHMKTHNCQKPS</sequence>
<evidence type="ECO:0000256" key="9">
    <source>
        <dbReference type="ARBA" id="ARBA00023242"/>
    </source>
</evidence>
<comment type="similarity">
    <text evidence="2">Belongs to the krueppel C2H2-type zinc-finger protein family.</text>
</comment>
<feature type="domain" description="C2H2-type" evidence="14">
    <location>
        <begin position="259"/>
        <end position="286"/>
    </location>
</feature>
<keyword evidence="8" id="KW-0238">DNA-binding</keyword>
<feature type="domain" description="C2H2-type" evidence="14">
    <location>
        <begin position="315"/>
        <end position="342"/>
    </location>
</feature>
<evidence type="ECO:0000256" key="10">
    <source>
        <dbReference type="ARBA" id="ARBA00023843"/>
    </source>
</evidence>
<accession>A0AAV4R3K7</accession>
<dbReference type="AlphaFoldDB" id="A0AAV4R3K7"/>
<dbReference type="SUPFAM" id="SSF57667">
    <property type="entry name" value="beta-beta-alpha zinc fingers"/>
    <property type="match status" value="2"/>
</dbReference>
<keyword evidence="3" id="KW-0217">Developmental protein</keyword>
<dbReference type="FunFam" id="3.30.160.60:FF:001954">
    <property type="entry name" value="Zinc finger protein 787"/>
    <property type="match status" value="1"/>
</dbReference>
<comment type="caution">
    <text evidence="15">The sequence shown here is derived from an EMBL/GenBank/DDBJ whole genome shotgun (WGS) entry which is preliminary data.</text>
</comment>
<evidence type="ECO:0000256" key="11">
    <source>
        <dbReference type="ARBA" id="ARBA00053345"/>
    </source>
</evidence>
<dbReference type="GO" id="GO:0003677">
    <property type="term" value="F:DNA binding"/>
    <property type="evidence" value="ECO:0007669"/>
    <property type="project" value="UniProtKB-KW"/>
</dbReference>
<dbReference type="FunFam" id="3.30.160.60:FF:000446">
    <property type="entry name" value="Zinc finger protein"/>
    <property type="match status" value="1"/>
</dbReference>
<comment type="subcellular location">
    <subcellularLocation>
        <location evidence="1">Nucleus</location>
    </subcellularLocation>
</comment>
<dbReference type="Gene3D" id="3.30.160.60">
    <property type="entry name" value="Classic Zinc Finger"/>
    <property type="match status" value="4"/>
</dbReference>
<feature type="region of interest" description="Disordered" evidence="13">
    <location>
        <begin position="101"/>
        <end position="125"/>
    </location>
</feature>
<evidence type="ECO:0000256" key="1">
    <source>
        <dbReference type="ARBA" id="ARBA00004123"/>
    </source>
</evidence>
<dbReference type="PROSITE" id="PS50157">
    <property type="entry name" value="ZINC_FINGER_C2H2_2"/>
    <property type="match status" value="3"/>
</dbReference>
<evidence type="ECO:0000256" key="5">
    <source>
        <dbReference type="ARBA" id="ARBA00022737"/>
    </source>
</evidence>
<feature type="domain" description="C2H2-type" evidence="14">
    <location>
        <begin position="287"/>
        <end position="314"/>
    </location>
</feature>
<evidence type="ECO:0000256" key="4">
    <source>
        <dbReference type="ARBA" id="ARBA00022723"/>
    </source>
</evidence>
<dbReference type="InterPro" id="IPR050331">
    <property type="entry name" value="Zinc_finger"/>
</dbReference>
<dbReference type="PROSITE" id="PS00028">
    <property type="entry name" value="ZINC_FINGER_C2H2_1"/>
    <property type="match status" value="3"/>
</dbReference>
<reference evidence="15 16" key="1">
    <citation type="submission" date="2021-06" db="EMBL/GenBank/DDBJ databases">
        <title>Caerostris darwini draft genome.</title>
        <authorList>
            <person name="Kono N."/>
            <person name="Arakawa K."/>
        </authorList>
    </citation>
    <scope>NUCLEOTIDE SEQUENCE [LARGE SCALE GENOMIC DNA]</scope>
</reference>
<dbReference type="PANTHER" id="PTHR16515:SF49">
    <property type="entry name" value="GASTRULA ZINC FINGER PROTEIN XLCGF49.1-LIKE-RELATED"/>
    <property type="match status" value="1"/>
</dbReference>
<comment type="function">
    <text evidence="11">Krueppel is a gap class segmentation protein.</text>
</comment>
<gene>
    <name evidence="15" type="ORF">CDAR_460081</name>
</gene>
<dbReference type="PANTHER" id="PTHR16515">
    <property type="entry name" value="PR DOMAIN ZINC FINGER PROTEIN"/>
    <property type="match status" value="1"/>
</dbReference>
<dbReference type="Proteomes" id="UP001054837">
    <property type="component" value="Unassembled WGS sequence"/>
</dbReference>
<evidence type="ECO:0000256" key="7">
    <source>
        <dbReference type="ARBA" id="ARBA00022833"/>
    </source>
</evidence>